<dbReference type="Gene3D" id="3.40.50.720">
    <property type="entry name" value="NAD(P)-binding Rossmann-like Domain"/>
    <property type="match status" value="1"/>
</dbReference>
<dbReference type="InterPro" id="IPR001173">
    <property type="entry name" value="Glyco_trans_2-like"/>
</dbReference>
<dbReference type="EC" id="2.4.-.-" evidence="2"/>
<dbReference type="EMBL" id="OFSM01000001">
    <property type="protein sequence ID" value="SOY27514.1"/>
    <property type="molecule type" value="Genomic_DNA"/>
</dbReference>
<evidence type="ECO:0000259" key="1">
    <source>
        <dbReference type="Pfam" id="PF00535"/>
    </source>
</evidence>
<keyword evidence="3" id="KW-1185">Reference proteome</keyword>
<keyword evidence="2" id="KW-0328">Glycosyltransferase</keyword>
<gene>
    <name evidence="2" type="primary">epsJ_1</name>
    <name evidence="2" type="ORF">AMURIS_00218</name>
</gene>
<dbReference type="RefSeq" id="WP_146039942.1">
    <property type="nucleotide sequence ID" value="NZ_JANJZD010000016.1"/>
</dbReference>
<sequence length="439" mass="52033">MKNTKIRITVIVTIHNAQAYIRECLNSVQEQTFSDIEVLCMDGGSTDRTPVILKEYAGADSRIRIINDANTSYGHKVNRGIAEARGEYISVLESDDMYEPYMLEKLYEAAERYHADFVNGDYTNFFDADGHRFGYVTKMYQKEDYNCLINYKEHPEKFGVIPRYWTGLFRKEFLLREDIKMNESPGASYQDMSFRFLTSILAKRVYHLDIPLYRYRVDNPGSSMVDSKKTIVIAEEHEFLKKELLRRNITSRFIWHNAYQWKYMDFRGNMRHLKGEYRQELFDRYRSELEKDRELLKSFCDLGYSQFVSEMIWESPQRVMELLEQDETTEREERKRLYRLPDKISKLEKNRKIVLFGCGQRGAAVLGQLRFERERIGCLTDNAEDLWNTVMEGYKIHSPEDAVCRYPDAFYIIANKMHSSDIAQQLNNMGVPEEQIWIY</sequence>
<dbReference type="OrthoDB" id="1666828at2"/>
<feature type="domain" description="Glycosyltransferase 2-like" evidence="1">
    <location>
        <begin position="9"/>
        <end position="136"/>
    </location>
</feature>
<dbReference type="CDD" id="cd00761">
    <property type="entry name" value="Glyco_tranf_GTA_type"/>
    <property type="match status" value="1"/>
</dbReference>
<accession>A0A2K4ZAM8</accession>
<proteinExistence type="predicted"/>
<dbReference type="SUPFAM" id="SSF53448">
    <property type="entry name" value="Nucleotide-diphospho-sugar transferases"/>
    <property type="match status" value="1"/>
</dbReference>
<protein>
    <submittedName>
        <fullName evidence="2">Putative glycosyltransferase EpsJ</fullName>
        <ecNumber evidence="2">2.4.-.-</ecNumber>
    </submittedName>
</protein>
<dbReference type="PANTHER" id="PTHR22916:SF3">
    <property type="entry name" value="UDP-GLCNAC:BETAGAL BETA-1,3-N-ACETYLGLUCOSAMINYLTRANSFERASE-LIKE PROTEIN 1"/>
    <property type="match status" value="1"/>
</dbReference>
<dbReference type="GO" id="GO:0016758">
    <property type="term" value="F:hexosyltransferase activity"/>
    <property type="evidence" value="ECO:0007669"/>
    <property type="project" value="UniProtKB-ARBA"/>
</dbReference>
<dbReference type="PANTHER" id="PTHR22916">
    <property type="entry name" value="GLYCOSYLTRANSFERASE"/>
    <property type="match status" value="1"/>
</dbReference>
<dbReference type="AlphaFoldDB" id="A0A2K4ZAM8"/>
<dbReference type="InterPro" id="IPR029044">
    <property type="entry name" value="Nucleotide-diphossugar_trans"/>
</dbReference>
<evidence type="ECO:0000313" key="2">
    <source>
        <dbReference type="EMBL" id="SOY27514.1"/>
    </source>
</evidence>
<dbReference type="Pfam" id="PF00535">
    <property type="entry name" value="Glycos_transf_2"/>
    <property type="match status" value="1"/>
</dbReference>
<keyword evidence="2" id="KW-0808">Transferase</keyword>
<dbReference type="Proteomes" id="UP000236311">
    <property type="component" value="Unassembled WGS sequence"/>
</dbReference>
<dbReference type="Gene3D" id="3.90.550.10">
    <property type="entry name" value="Spore Coat Polysaccharide Biosynthesis Protein SpsA, Chain A"/>
    <property type="match status" value="1"/>
</dbReference>
<organism evidence="2 3">
    <name type="scientific">Acetatifactor muris</name>
    <dbReference type="NCBI Taxonomy" id="879566"/>
    <lineage>
        <taxon>Bacteria</taxon>
        <taxon>Bacillati</taxon>
        <taxon>Bacillota</taxon>
        <taxon>Clostridia</taxon>
        <taxon>Lachnospirales</taxon>
        <taxon>Lachnospiraceae</taxon>
        <taxon>Acetatifactor</taxon>
    </lineage>
</organism>
<reference evidence="2 3" key="1">
    <citation type="submission" date="2018-01" db="EMBL/GenBank/DDBJ databases">
        <authorList>
            <person name="Gaut B.S."/>
            <person name="Morton B.R."/>
            <person name="Clegg M.T."/>
            <person name="Duvall M.R."/>
        </authorList>
    </citation>
    <scope>NUCLEOTIDE SEQUENCE [LARGE SCALE GENOMIC DNA]</scope>
    <source>
        <strain evidence="2">GP69</strain>
    </source>
</reference>
<evidence type="ECO:0000313" key="3">
    <source>
        <dbReference type="Proteomes" id="UP000236311"/>
    </source>
</evidence>
<name>A0A2K4ZAM8_9FIRM</name>